<dbReference type="AlphaFoldDB" id="A0A091CB65"/>
<keyword evidence="5" id="KW-1185">Reference proteome</keyword>
<protein>
    <submittedName>
        <fullName evidence="2">Uncharacterized protein</fullName>
    </submittedName>
</protein>
<keyword evidence="1" id="KW-0812">Transmembrane</keyword>
<feature type="transmembrane region" description="Helical" evidence="1">
    <location>
        <begin position="6"/>
        <end position="26"/>
    </location>
</feature>
<accession>A0A091CB65</accession>
<organism evidence="2 4">
    <name type="scientific">Streptococcus equinus JB1</name>
    <dbReference type="NCBI Taxonomy" id="1294274"/>
    <lineage>
        <taxon>Bacteria</taxon>
        <taxon>Bacillati</taxon>
        <taxon>Bacillota</taxon>
        <taxon>Bacilli</taxon>
        <taxon>Lactobacillales</taxon>
        <taxon>Streptococcaceae</taxon>
        <taxon>Streptococcus</taxon>
    </lineage>
</organism>
<keyword evidence="1" id="KW-0472">Membrane</keyword>
<evidence type="ECO:0000313" key="3">
    <source>
        <dbReference type="EMBL" id="SFL35426.1"/>
    </source>
</evidence>
<evidence type="ECO:0000313" key="4">
    <source>
        <dbReference type="Proteomes" id="UP000029382"/>
    </source>
</evidence>
<name>A0A091CB65_STREI</name>
<dbReference type="EMBL" id="FOTG01000008">
    <property type="protein sequence ID" value="SFL35426.1"/>
    <property type="molecule type" value="Genomic_DNA"/>
</dbReference>
<evidence type="ECO:0000313" key="5">
    <source>
        <dbReference type="Proteomes" id="UP000182793"/>
    </source>
</evidence>
<sequence length="181" mass="21076">MIKEIITTLITSLVSVIGFIVTYRSLMKSFKNELRKSRDSLALEKMSTVPYDILELFDDLMESSHFKKDSQKAKENQKTFKKLMNTIYSYGSINAIKIFALMQKENYDRVNQGGNPDDIYRISSMYVLLATQIKYDVTGIVVSPNSWFEMRITDYSSNMEKYKRANNKIVDELRLSRGFKI</sequence>
<proteinExistence type="predicted"/>
<dbReference type="EMBL" id="AUZH01000015">
    <property type="protein sequence ID" value="KFN88043.1"/>
    <property type="molecule type" value="Genomic_DNA"/>
</dbReference>
<comment type="caution">
    <text evidence="2">The sequence shown here is derived from an EMBL/GenBank/DDBJ whole genome shotgun (WGS) entry which is preliminary data.</text>
</comment>
<dbReference type="RefSeq" id="WP_039696661.1">
    <property type="nucleotide sequence ID" value="NZ_AUZH01000015.1"/>
</dbReference>
<reference evidence="3 5" key="2">
    <citation type="submission" date="2016-10" db="EMBL/GenBank/DDBJ databases">
        <authorList>
            <person name="Varghese N."/>
            <person name="Submissions S."/>
        </authorList>
    </citation>
    <scope>NUCLEOTIDE SEQUENCE [LARGE SCALE GENOMIC DNA]</scope>
    <source>
        <strain evidence="3 5">JB1</strain>
    </source>
</reference>
<keyword evidence="1" id="KW-1133">Transmembrane helix</keyword>
<evidence type="ECO:0000256" key="1">
    <source>
        <dbReference type="SAM" id="Phobius"/>
    </source>
</evidence>
<dbReference type="Proteomes" id="UP000029382">
    <property type="component" value="Unassembled WGS sequence"/>
</dbReference>
<dbReference type="Proteomes" id="UP000182793">
    <property type="component" value="Unassembled WGS sequence"/>
</dbReference>
<evidence type="ECO:0000313" key="2">
    <source>
        <dbReference type="EMBL" id="KFN88043.1"/>
    </source>
</evidence>
<reference evidence="2 4" key="1">
    <citation type="journal article" date="2014" name="Genome Announc.">
        <title>Draft Genome Sequences of Streptococcus bovis Strains ATCC 33317 and JB1.</title>
        <authorList>
            <person name="Benahmed F.H."/>
            <person name="Gopinath G.R."/>
            <person name="Harbottle H."/>
            <person name="Cotta M.A."/>
            <person name="Luo Y."/>
            <person name="Henderson C."/>
            <person name="Teri P."/>
            <person name="Soppet D."/>
            <person name="Rasmussen M."/>
            <person name="Whitehead T.R."/>
            <person name="Davidson M."/>
        </authorList>
    </citation>
    <scope>NUCLEOTIDE SEQUENCE [LARGE SCALE GENOMIC DNA]</scope>
    <source>
        <strain evidence="2 4">JB1</strain>
    </source>
</reference>
<gene>
    <name evidence="2" type="ORF">H702_04985</name>
    <name evidence="3" type="ORF">SAMN02910290_01490</name>
</gene>